<accession>A0A917SPW5</accession>
<dbReference type="Gene3D" id="3.30.70.1060">
    <property type="entry name" value="Dimeric alpha+beta barrel"/>
    <property type="match status" value="1"/>
</dbReference>
<dbReference type="Proteomes" id="UP000655208">
    <property type="component" value="Unassembled WGS sequence"/>
</dbReference>
<evidence type="ECO:0008006" key="3">
    <source>
        <dbReference type="Google" id="ProtNLM"/>
    </source>
</evidence>
<reference evidence="1" key="2">
    <citation type="submission" date="2020-09" db="EMBL/GenBank/DDBJ databases">
        <authorList>
            <person name="Sun Q."/>
            <person name="Zhou Y."/>
        </authorList>
    </citation>
    <scope>NUCLEOTIDE SEQUENCE</scope>
    <source>
        <strain evidence="1">CGMCC 4.7308</strain>
    </source>
</reference>
<name>A0A917SPW5_9ACTN</name>
<sequence>MKILAVSQNTGDPRPFLSEEAERTQQLVASGVVEQVFLKADWSGAVLILEAADVPAAEAALATLPLVREHVTAFSVTPLLQPEEVSVA</sequence>
<evidence type="ECO:0000313" key="1">
    <source>
        <dbReference type="EMBL" id="GGL91607.1"/>
    </source>
</evidence>
<evidence type="ECO:0000313" key="2">
    <source>
        <dbReference type="Proteomes" id="UP000655208"/>
    </source>
</evidence>
<dbReference type="EMBL" id="BMNA01000002">
    <property type="protein sequence ID" value="GGL91607.1"/>
    <property type="molecule type" value="Genomic_DNA"/>
</dbReference>
<organism evidence="1 2">
    <name type="scientific">Nakamurella endophytica</name>
    <dbReference type="NCBI Taxonomy" id="1748367"/>
    <lineage>
        <taxon>Bacteria</taxon>
        <taxon>Bacillati</taxon>
        <taxon>Actinomycetota</taxon>
        <taxon>Actinomycetes</taxon>
        <taxon>Nakamurellales</taxon>
        <taxon>Nakamurellaceae</taxon>
        <taxon>Nakamurella</taxon>
    </lineage>
</organism>
<proteinExistence type="predicted"/>
<dbReference type="RefSeq" id="WP_188940344.1">
    <property type="nucleotide sequence ID" value="NZ_BMNA01000002.1"/>
</dbReference>
<comment type="caution">
    <text evidence="1">The sequence shown here is derived from an EMBL/GenBank/DDBJ whole genome shotgun (WGS) entry which is preliminary data.</text>
</comment>
<keyword evidence="2" id="KW-1185">Reference proteome</keyword>
<dbReference type="AlphaFoldDB" id="A0A917SPW5"/>
<reference evidence="1" key="1">
    <citation type="journal article" date="2014" name="Int. J. Syst. Evol. Microbiol.">
        <title>Complete genome sequence of Corynebacterium casei LMG S-19264T (=DSM 44701T), isolated from a smear-ripened cheese.</title>
        <authorList>
            <consortium name="US DOE Joint Genome Institute (JGI-PGF)"/>
            <person name="Walter F."/>
            <person name="Albersmeier A."/>
            <person name="Kalinowski J."/>
            <person name="Ruckert C."/>
        </authorList>
    </citation>
    <scope>NUCLEOTIDE SEQUENCE</scope>
    <source>
        <strain evidence="1">CGMCC 4.7308</strain>
    </source>
</reference>
<protein>
    <recommendedName>
        <fullName evidence="3">Muconolactone isomerase domain-containing protein</fullName>
    </recommendedName>
</protein>
<gene>
    <name evidence="1" type="ORF">GCM10011594_09230</name>
</gene>